<dbReference type="Proteomes" id="UP001516662">
    <property type="component" value="Unassembled WGS sequence"/>
</dbReference>
<feature type="transmembrane region" description="Helical" evidence="1">
    <location>
        <begin position="7"/>
        <end position="27"/>
    </location>
</feature>
<proteinExistence type="predicted"/>
<name>A0ABR9QQ53_9BACI</name>
<feature type="transmembrane region" description="Helical" evidence="1">
    <location>
        <begin position="33"/>
        <end position="55"/>
    </location>
</feature>
<dbReference type="Pfam" id="PF10112">
    <property type="entry name" value="Halogen_Hydrol"/>
    <property type="match status" value="1"/>
</dbReference>
<protein>
    <submittedName>
        <fullName evidence="2">5-bromo-4-chloroindolyl phosphate hydrolysis family protein</fullName>
    </submittedName>
</protein>
<sequence length="219" mass="25987">MNSFLTFLGKMAITIPTTITVWLVSFFGFDQTFVASSALSILGGLFIFWLMSIYLKSKLIKKHRLSKKEYRYIMKNLEEAKPKIYRLNKALMSIKHIPSIKQRLEFVRITRKMYSLSKKEPKRFYKAERFFFSNLDSAVELAEKYVFLANQPKRTKELELSLYETRRTLEDLQKSIEKDLYHVISDDIDQLNFEINVAKQSIKRDDEGSKFHDESRRLK</sequence>
<dbReference type="InterPro" id="IPR018770">
    <property type="entry name" value="ChloroindolylP_hydrolase"/>
</dbReference>
<accession>A0ABR9QQ53</accession>
<evidence type="ECO:0000313" key="2">
    <source>
        <dbReference type="EMBL" id="MBE4910645.1"/>
    </source>
</evidence>
<keyword evidence="3" id="KW-1185">Reference proteome</keyword>
<dbReference type="EMBL" id="JADCLJ010000025">
    <property type="protein sequence ID" value="MBE4910645.1"/>
    <property type="molecule type" value="Genomic_DNA"/>
</dbReference>
<keyword evidence="1" id="KW-1133">Transmembrane helix</keyword>
<organism evidence="2 3">
    <name type="scientific">Litchfieldia luteola</name>
    <dbReference type="NCBI Taxonomy" id="682179"/>
    <lineage>
        <taxon>Bacteria</taxon>
        <taxon>Bacillati</taxon>
        <taxon>Bacillota</taxon>
        <taxon>Bacilli</taxon>
        <taxon>Bacillales</taxon>
        <taxon>Bacillaceae</taxon>
        <taxon>Litchfieldia</taxon>
    </lineage>
</organism>
<dbReference type="RefSeq" id="WP_193539917.1">
    <property type="nucleotide sequence ID" value="NZ_JADCLJ010000025.1"/>
</dbReference>
<evidence type="ECO:0000256" key="1">
    <source>
        <dbReference type="SAM" id="Phobius"/>
    </source>
</evidence>
<comment type="caution">
    <text evidence="2">The sequence shown here is derived from an EMBL/GenBank/DDBJ whole genome shotgun (WGS) entry which is preliminary data.</text>
</comment>
<keyword evidence="1" id="KW-0812">Transmembrane</keyword>
<reference evidence="2 3" key="1">
    <citation type="submission" date="2020-10" db="EMBL/GenBank/DDBJ databases">
        <title>Bacillus sp. HD4P25, an endophyte from a halophyte.</title>
        <authorList>
            <person name="Sun J.-Q."/>
        </authorList>
    </citation>
    <scope>NUCLEOTIDE SEQUENCE [LARGE SCALE GENOMIC DNA]</scope>
    <source>
        <strain evidence="2 3">YIM 93174</strain>
    </source>
</reference>
<keyword evidence="1" id="KW-0472">Membrane</keyword>
<evidence type="ECO:0000313" key="3">
    <source>
        <dbReference type="Proteomes" id="UP001516662"/>
    </source>
</evidence>
<gene>
    <name evidence="2" type="ORF">IMZ08_21630</name>
</gene>